<dbReference type="PROSITE" id="PS51440">
    <property type="entry name" value="TIM_2"/>
    <property type="match status" value="1"/>
</dbReference>
<evidence type="ECO:0000256" key="5">
    <source>
        <dbReference type="ARBA" id="ARBA00022490"/>
    </source>
</evidence>
<evidence type="ECO:0000256" key="9">
    <source>
        <dbReference type="RuleBase" id="RU363013"/>
    </source>
</evidence>
<evidence type="ECO:0000256" key="8">
    <source>
        <dbReference type="HAMAP-Rule" id="MF_00147"/>
    </source>
</evidence>
<evidence type="ECO:0000313" key="11">
    <source>
        <dbReference type="Proteomes" id="UP000070578"/>
    </source>
</evidence>
<dbReference type="Gene3D" id="3.20.20.70">
    <property type="entry name" value="Aldolase class I"/>
    <property type="match status" value="1"/>
</dbReference>
<reference evidence="10 11" key="1">
    <citation type="submission" date="2016-02" db="EMBL/GenBank/DDBJ databases">
        <authorList>
            <person name="Wen L."/>
            <person name="He K."/>
            <person name="Yang H."/>
        </authorList>
    </citation>
    <scope>NUCLEOTIDE SEQUENCE [LARGE SCALE GENOMIC DNA]</scope>
    <source>
        <strain evidence="10">ShG14-8</strain>
    </source>
</reference>
<dbReference type="PANTHER" id="PTHR21139">
    <property type="entry name" value="TRIOSEPHOSPHATE ISOMERASE"/>
    <property type="match status" value="1"/>
</dbReference>
<comment type="caution">
    <text evidence="10">The sequence shown here is derived from an EMBL/GenBank/DDBJ whole genome shotgun (WGS) entry which is preliminary data.</text>
</comment>
<keyword evidence="7 8" id="KW-0413">Isomerase</keyword>
<protein>
    <recommendedName>
        <fullName evidence="8 9">Triosephosphate isomerase</fullName>
        <shortName evidence="8">TIM</shortName>
        <shortName evidence="8">TPI</shortName>
        <ecNumber evidence="8 9">5.3.1.1</ecNumber>
    </recommendedName>
    <alternativeName>
        <fullName evidence="8">Triose-phosphate isomerase</fullName>
    </alternativeName>
</protein>
<dbReference type="UniPathway" id="UPA00109">
    <property type="reaction ID" value="UER00189"/>
</dbReference>
<evidence type="ECO:0000313" key="10">
    <source>
        <dbReference type="EMBL" id="KXS30930.1"/>
    </source>
</evidence>
<comment type="pathway">
    <text evidence="8 9">Carbohydrate biosynthesis; gluconeogenesis.</text>
</comment>
<dbReference type="EMBL" id="LSLI01000119">
    <property type="protein sequence ID" value="KXS30930.1"/>
    <property type="molecule type" value="Genomic_DNA"/>
</dbReference>
<feature type="binding site" evidence="8">
    <location>
        <begin position="233"/>
        <end position="234"/>
    </location>
    <ligand>
        <name>substrate</name>
    </ligand>
</feature>
<comment type="pathway">
    <text evidence="2">Carbohydrate metabolism; erythritol degradation.</text>
</comment>
<dbReference type="NCBIfam" id="TIGR00419">
    <property type="entry name" value="tim"/>
    <property type="match status" value="1"/>
</dbReference>
<dbReference type="GO" id="GO:0046166">
    <property type="term" value="P:glyceraldehyde-3-phosphate biosynthetic process"/>
    <property type="evidence" value="ECO:0007669"/>
    <property type="project" value="TreeGrafter"/>
</dbReference>
<dbReference type="InterPro" id="IPR013785">
    <property type="entry name" value="Aldolase_TIM"/>
</dbReference>
<dbReference type="AlphaFoldDB" id="A0A139BPM2"/>
<evidence type="ECO:0000256" key="4">
    <source>
        <dbReference type="ARBA" id="ARBA00022432"/>
    </source>
</evidence>
<dbReference type="Pfam" id="PF00121">
    <property type="entry name" value="TIM"/>
    <property type="match status" value="1"/>
</dbReference>
<feature type="active site" description="Proton acceptor" evidence="8">
    <location>
        <position position="167"/>
    </location>
</feature>
<dbReference type="InterPro" id="IPR035990">
    <property type="entry name" value="TIM_sf"/>
</dbReference>
<dbReference type="InterPro" id="IPR020861">
    <property type="entry name" value="Triosephosphate_isomerase_AS"/>
</dbReference>
<evidence type="ECO:0000256" key="3">
    <source>
        <dbReference type="ARBA" id="ARBA00007422"/>
    </source>
</evidence>
<comment type="pathway">
    <text evidence="1 8 9">Carbohydrate degradation; glycolysis; D-glyceraldehyde 3-phosphate from glycerone phosphate: step 1/1.</text>
</comment>
<dbReference type="EC" id="5.3.1.1" evidence="8 9"/>
<comment type="function">
    <text evidence="8">Involved in the gluconeogenesis. Catalyzes stereospecifically the conversion of dihydroxyacetone phosphate (DHAP) to D-glyceraldehyde-3-phosphate (G3P).</text>
</comment>
<dbReference type="HAMAP" id="MF_00147_B">
    <property type="entry name" value="TIM_B"/>
    <property type="match status" value="1"/>
</dbReference>
<dbReference type="GO" id="GO:0005829">
    <property type="term" value="C:cytosol"/>
    <property type="evidence" value="ECO:0007669"/>
    <property type="project" value="TreeGrafter"/>
</dbReference>
<dbReference type="InterPro" id="IPR022896">
    <property type="entry name" value="TrioseP_Isoase_bac/euk"/>
</dbReference>
<comment type="subunit">
    <text evidence="8 9">Homodimer.</text>
</comment>
<keyword evidence="4 8" id="KW-0312">Gluconeogenesis</keyword>
<comment type="catalytic activity">
    <reaction evidence="8 9">
        <text>D-glyceraldehyde 3-phosphate = dihydroxyacetone phosphate</text>
        <dbReference type="Rhea" id="RHEA:18585"/>
        <dbReference type="ChEBI" id="CHEBI:57642"/>
        <dbReference type="ChEBI" id="CHEBI:59776"/>
        <dbReference type="EC" id="5.3.1.1"/>
    </reaction>
</comment>
<dbReference type="GO" id="GO:0006096">
    <property type="term" value="P:glycolytic process"/>
    <property type="evidence" value="ECO:0007669"/>
    <property type="project" value="UniProtKB-UniRule"/>
</dbReference>
<evidence type="ECO:0000256" key="1">
    <source>
        <dbReference type="ARBA" id="ARBA00004680"/>
    </source>
</evidence>
<keyword evidence="5 8" id="KW-0963">Cytoplasm</keyword>
<dbReference type="FunFam" id="3.20.20.70:FF:000016">
    <property type="entry name" value="Triosephosphate isomerase"/>
    <property type="match status" value="1"/>
</dbReference>
<dbReference type="Proteomes" id="UP000070578">
    <property type="component" value="Unassembled WGS sequence"/>
</dbReference>
<dbReference type="UniPathway" id="UPA00138"/>
<name>A0A139BPM2_9PROT</name>
<keyword evidence="6 8" id="KW-0324">Glycolysis</keyword>
<reference evidence="10 11" key="2">
    <citation type="submission" date="2016-03" db="EMBL/GenBank/DDBJ databases">
        <title>New uncultured bacterium of the family Gallionellaceae from acid mine drainage: description and reconstruction of genome based on metagenomic analysis of microbial community.</title>
        <authorList>
            <person name="Kadnikov V."/>
            <person name="Ivasenko D."/>
            <person name="Beletsky A."/>
            <person name="Mardanov A."/>
            <person name="Danilova E."/>
            <person name="Pimenov N."/>
            <person name="Karnachuk O."/>
            <person name="Ravin N."/>
        </authorList>
    </citation>
    <scope>NUCLEOTIDE SEQUENCE [LARGE SCALE GENOMIC DNA]</scope>
    <source>
        <strain evidence="10">ShG14-8</strain>
    </source>
</reference>
<accession>A0A139BPM2</accession>
<dbReference type="GO" id="GO:0006094">
    <property type="term" value="P:gluconeogenesis"/>
    <property type="evidence" value="ECO:0007669"/>
    <property type="project" value="UniProtKB-UniRule"/>
</dbReference>
<comment type="subcellular location">
    <subcellularLocation>
        <location evidence="8 9">Cytoplasm</location>
    </subcellularLocation>
</comment>
<proteinExistence type="inferred from homology"/>
<gene>
    <name evidence="8" type="primary">tpiA</name>
    <name evidence="10" type="ORF">AWT59_2953</name>
</gene>
<evidence type="ECO:0000256" key="6">
    <source>
        <dbReference type="ARBA" id="ARBA00023152"/>
    </source>
</evidence>
<sequence>MRRKLVAGNWKMHGTLAQNAGLLDAVRAGMDTITGMDCAVCVPFPYLAQTQQKLSGSAVRWGAQNVHQLDKGAYTGEVSAEMLRDFGSSYVIVGHSERRAYYAETSHLVAEKFLAAQQSGLTPILCVGETLEQRESGITEAVVGEQLDALIQLGGAQVLRNAVVAYEPVWAIGTGKTASAAQAQAVHAFIRGKVASRDGQIASGLCILYGGSVKANNAAELFAMPDIDGGLIGGASLVADEFLAICRAGQV</sequence>
<comment type="similarity">
    <text evidence="3 8 9">Belongs to the triosephosphate isomerase family.</text>
</comment>
<organism evidence="10 11">
    <name type="scientific">Candidatus Gallionella acididurans</name>
    <dbReference type="NCBI Taxonomy" id="1796491"/>
    <lineage>
        <taxon>Bacteria</taxon>
        <taxon>Pseudomonadati</taxon>
        <taxon>Pseudomonadota</taxon>
        <taxon>Betaproteobacteria</taxon>
        <taxon>Nitrosomonadales</taxon>
        <taxon>Gallionellaceae</taxon>
        <taxon>Gallionella</taxon>
    </lineage>
</organism>
<dbReference type="GO" id="GO:0019563">
    <property type="term" value="P:glycerol catabolic process"/>
    <property type="evidence" value="ECO:0007669"/>
    <property type="project" value="TreeGrafter"/>
</dbReference>
<dbReference type="GO" id="GO:0004807">
    <property type="term" value="F:triose-phosphate isomerase activity"/>
    <property type="evidence" value="ECO:0007669"/>
    <property type="project" value="UniProtKB-UniRule"/>
</dbReference>
<dbReference type="CDD" id="cd00311">
    <property type="entry name" value="TIM"/>
    <property type="match status" value="1"/>
</dbReference>
<evidence type="ECO:0000256" key="2">
    <source>
        <dbReference type="ARBA" id="ARBA00004939"/>
    </source>
</evidence>
<dbReference type="PANTHER" id="PTHR21139:SF42">
    <property type="entry name" value="TRIOSEPHOSPHATE ISOMERASE"/>
    <property type="match status" value="1"/>
</dbReference>
<dbReference type="InterPro" id="IPR000652">
    <property type="entry name" value="Triosephosphate_isomerase"/>
</dbReference>
<feature type="active site" description="Electrophile" evidence="8">
    <location>
        <position position="95"/>
    </location>
</feature>
<dbReference type="PATRIC" id="fig|1796491.3.peg.3236"/>
<dbReference type="PROSITE" id="PS00171">
    <property type="entry name" value="TIM_1"/>
    <property type="match status" value="1"/>
</dbReference>
<evidence type="ECO:0000256" key="7">
    <source>
        <dbReference type="ARBA" id="ARBA00023235"/>
    </source>
</evidence>
<feature type="binding site" evidence="8">
    <location>
        <begin position="9"/>
        <end position="11"/>
    </location>
    <ligand>
        <name>substrate</name>
    </ligand>
</feature>
<feature type="binding site" evidence="8">
    <location>
        <position position="173"/>
    </location>
    <ligand>
        <name>substrate</name>
    </ligand>
</feature>
<dbReference type="SUPFAM" id="SSF51351">
    <property type="entry name" value="Triosephosphate isomerase (TIM)"/>
    <property type="match status" value="1"/>
</dbReference>
<feature type="binding site" evidence="8">
    <location>
        <position position="212"/>
    </location>
    <ligand>
        <name>substrate</name>
    </ligand>
</feature>